<dbReference type="EMBL" id="JARIHO010000002">
    <property type="protein sequence ID" value="KAJ7367176.1"/>
    <property type="molecule type" value="Genomic_DNA"/>
</dbReference>
<dbReference type="AlphaFoldDB" id="A0AAD7F5P2"/>
<organism evidence="1 2">
    <name type="scientific">Mycena albidolilacea</name>
    <dbReference type="NCBI Taxonomy" id="1033008"/>
    <lineage>
        <taxon>Eukaryota</taxon>
        <taxon>Fungi</taxon>
        <taxon>Dikarya</taxon>
        <taxon>Basidiomycota</taxon>
        <taxon>Agaricomycotina</taxon>
        <taxon>Agaricomycetes</taxon>
        <taxon>Agaricomycetidae</taxon>
        <taxon>Agaricales</taxon>
        <taxon>Marasmiineae</taxon>
        <taxon>Mycenaceae</taxon>
        <taxon>Mycena</taxon>
    </lineage>
</organism>
<evidence type="ECO:0008006" key="3">
    <source>
        <dbReference type="Google" id="ProtNLM"/>
    </source>
</evidence>
<comment type="caution">
    <text evidence="1">The sequence shown here is derived from an EMBL/GenBank/DDBJ whole genome shotgun (WGS) entry which is preliminary data.</text>
</comment>
<dbReference type="SUPFAM" id="SSF52047">
    <property type="entry name" value="RNI-like"/>
    <property type="match status" value="1"/>
</dbReference>
<protein>
    <recommendedName>
        <fullName evidence="3">F-box domain-containing protein</fullName>
    </recommendedName>
</protein>
<evidence type="ECO:0000313" key="1">
    <source>
        <dbReference type="EMBL" id="KAJ7367176.1"/>
    </source>
</evidence>
<proteinExistence type="predicted"/>
<sequence length="442" mass="49608">MPSRPDALVLQDLKQTRSERELHATAYPVLTLPIEITTEIFLRCFLVFDPLCIPQCTSSAAIILTGVCRAWRDIALATPILWSRLEVFFDLIATRVASEPFLVESFIDRWLSRAGNCPLSLCLLSFEYELSTLDRLRDIIYRWSHRVQHLDLQIGCPNIRLLGLDSTRFPLLESATLHFLHEADPSLSHPVVIFSNAPRFHQLHLQTVLTPSTFMLPWLHLTKFEGIITSLELFTIAPSLTEVTVSFSPRGVLPMEVIHGGIKSLTGTGNDLIRYLTLPALRSLNIYGTTSYGSLESFLARSSPPLVSLSVRKNTTETCLGTFEKCMSLVAGTLESLKLQQVSTRGVLSALYAAPNLRTLDFDDVYHQPCLFALVDFLYARSDTMRTVQIGWASETFLDRLTMAGPPGPESDSESIRDRLSRLARTGMDIRLGSSNRTYPWM</sequence>
<dbReference type="Proteomes" id="UP001218218">
    <property type="component" value="Unassembled WGS sequence"/>
</dbReference>
<accession>A0AAD7F5P2</accession>
<reference evidence="1" key="1">
    <citation type="submission" date="2023-03" db="EMBL/GenBank/DDBJ databases">
        <title>Massive genome expansion in bonnet fungi (Mycena s.s.) driven by repeated elements and novel gene families across ecological guilds.</title>
        <authorList>
            <consortium name="Lawrence Berkeley National Laboratory"/>
            <person name="Harder C.B."/>
            <person name="Miyauchi S."/>
            <person name="Viragh M."/>
            <person name="Kuo A."/>
            <person name="Thoen E."/>
            <person name="Andreopoulos B."/>
            <person name="Lu D."/>
            <person name="Skrede I."/>
            <person name="Drula E."/>
            <person name="Henrissat B."/>
            <person name="Morin E."/>
            <person name="Kohler A."/>
            <person name="Barry K."/>
            <person name="LaButti K."/>
            <person name="Morin E."/>
            <person name="Salamov A."/>
            <person name="Lipzen A."/>
            <person name="Mereny Z."/>
            <person name="Hegedus B."/>
            <person name="Baldrian P."/>
            <person name="Stursova M."/>
            <person name="Weitz H."/>
            <person name="Taylor A."/>
            <person name="Grigoriev I.V."/>
            <person name="Nagy L.G."/>
            <person name="Martin F."/>
            <person name="Kauserud H."/>
        </authorList>
    </citation>
    <scope>NUCLEOTIDE SEQUENCE</scope>
    <source>
        <strain evidence="1">CBHHK002</strain>
    </source>
</reference>
<dbReference type="InterPro" id="IPR032675">
    <property type="entry name" value="LRR_dom_sf"/>
</dbReference>
<name>A0AAD7F5P2_9AGAR</name>
<keyword evidence="2" id="KW-1185">Reference proteome</keyword>
<evidence type="ECO:0000313" key="2">
    <source>
        <dbReference type="Proteomes" id="UP001218218"/>
    </source>
</evidence>
<dbReference type="Gene3D" id="3.80.10.10">
    <property type="entry name" value="Ribonuclease Inhibitor"/>
    <property type="match status" value="1"/>
</dbReference>
<gene>
    <name evidence="1" type="ORF">DFH08DRAFT_729665</name>
</gene>